<dbReference type="Proteomes" id="UP000805193">
    <property type="component" value="Unassembled WGS sequence"/>
</dbReference>
<name>A0AC60PKX8_IXOPE</name>
<protein>
    <submittedName>
        <fullName evidence="1">Uncharacterized protein</fullName>
    </submittedName>
</protein>
<proteinExistence type="predicted"/>
<evidence type="ECO:0000313" key="2">
    <source>
        <dbReference type="Proteomes" id="UP000805193"/>
    </source>
</evidence>
<accession>A0AC60PKX8</accession>
<organism evidence="1 2">
    <name type="scientific">Ixodes persulcatus</name>
    <name type="common">Taiga tick</name>
    <dbReference type="NCBI Taxonomy" id="34615"/>
    <lineage>
        <taxon>Eukaryota</taxon>
        <taxon>Metazoa</taxon>
        <taxon>Ecdysozoa</taxon>
        <taxon>Arthropoda</taxon>
        <taxon>Chelicerata</taxon>
        <taxon>Arachnida</taxon>
        <taxon>Acari</taxon>
        <taxon>Parasitiformes</taxon>
        <taxon>Ixodida</taxon>
        <taxon>Ixodoidea</taxon>
        <taxon>Ixodidae</taxon>
        <taxon>Ixodinae</taxon>
        <taxon>Ixodes</taxon>
    </lineage>
</organism>
<keyword evidence="2" id="KW-1185">Reference proteome</keyword>
<comment type="caution">
    <text evidence="1">The sequence shown here is derived from an EMBL/GenBank/DDBJ whole genome shotgun (WGS) entry which is preliminary data.</text>
</comment>
<dbReference type="EMBL" id="JABSTQ010010354">
    <property type="protein sequence ID" value="KAG0421513.1"/>
    <property type="molecule type" value="Genomic_DNA"/>
</dbReference>
<gene>
    <name evidence="1" type="ORF">HPB47_002589</name>
</gene>
<reference evidence="1 2" key="1">
    <citation type="journal article" date="2020" name="Cell">
        <title>Large-Scale Comparative Analyses of Tick Genomes Elucidate Their Genetic Diversity and Vector Capacities.</title>
        <authorList>
            <consortium name="Tick Genome and Microbiome Consortium (TIGMIC)"/>
            <person name="Jia N."/>
            <person name="Wang J."/>
            <person name="Shi W."/>
            <person name="Du L."/>
            <person name="Sun Y."/>
            <person name="Zhan W."/>
            <person name="Jiang J.F."/>
            <person name="Wang Q."/>
            <person name="Zhang B."/>
            <person name="Ji P."/>
            <person name="Bell-Sakyi L."/>
            <person name="Cui X.M."/>
            <person name="Yuan T.T."/>
            <person name="Jiang B.G."/>
            <person name="Yang W.F."/>
            <person name="Lam T.T."/>
            <person name="Chang Q.C."/>
            <person name="Ding S.J."/>
            <person name="Wang X.J."/>
            <person name="Zhu J.G."/>
            <person name="Ruan X.D."/>
            <person name="Zhao L."/>
            <person name="Wei J.T."/>
            <person name="Ye R.Z."/>
            <person name="Que T.C."/>
            <person name="Du C.H."/>
            <person name="Zhou Y.H."/>
            <person name="Cheng J.X."/>
            <person name="Dai P.F."/>
            <person name="Guo W.B."/>
            <person name="Han X.H."/>
            <person name="Huang E.J."/>
            <person name="Li L.F."/>
            <person name="Wei W."/>
            <person name="Gao Y.C."/>
            <person name="Liu J.Z."/>
            <person name="Shao H.Z."/>
            <person name="Wang X."/>
            <person name="Wang C.C."/>
            <person name="Yang T.C."/>
            <person name="Huo Q.B."/>
            <person name="Li W."/>
            <person name="Chen H.Y."/>
            <person name="Chen S.E."/>
            <person name="Zhou L.G."/>
            <person name="Ni X.B."/>
            <person name="Tian J.H."/>
            <person name="Sheng Y."/>
            <person name="Liu T."/>
            <person name="Pan Y.S."/>
            <person name="Xia L.Y."/>
            <person name="Li J."/>
            <person name="Zhao F."/>
            <person name="Cao W.C."/>
        </authorList>
    </citation>
    <scope>NUCLEOTIDE SEQUENCE [LARGE SCALE GENOMIC DNA]</scope>
    <source>
        <strain evidence="1">Iper-2018</strain>
    </source>
</reference>
<sequence length="1134" mass="124056">MSFSSRCWLNGVHFALPCALIDLFLRSPCPLPASPLPPLPGPSPSTPCEATCQRRLSCTSPPRTSQDHVVRRDATLDRLKAEGPLPDPAYALLNRVGQPSVNQFPFRGYSVVAVNGSREPIKAVERAPSEKRPLWFVFTGVGCQWDGMARQMMQFDLFADSIRRSHELLVPFGIDLMHLITSGNANNQTIVFPLVSIAAVQVALVSMLKAAGVEPDGIVGHSLGEVGCGFADGGFTAEQTVLCAYWIGRCVELGNMPKGAMAAVGLTWEQAKQRCRNGVIPACHNAKDSVTVSGPAEAVAELVAQLKAENVFAREVNSLNMAFHSRCMQPIGPALQEALEKVVPEARPRTERWISSSVPQSRWGEPLAQKCSAAYHVNNVLSPVLFREALEHVPKDAIVVEIAPHCLLQAILRRALGPETTCLGLMNRDVPDVPAFFLTSLGKLHTHGVPLQLEPLFPRVPWPVPRGTPNVAHLVSWDHSQSWSVVTYNDFPTSSQDSDEVEVFDLEAGENDGYLAGHQPQGYMVLAWKFLAKRSGKPYTQVPVVFEDVTLHRATILPKSGPVRFMVNVMRVSGEFEVCEAGTLAASGRIFLAEDGQELLDHEAPSGHPETVTFDLDAEDVYKELRLRGYEYSGSFQGILKADIQHSYGKLKWEDNWVTFLDSMLQFSILSDPLRSFNLPVRIHSCKVYPAVHAKVVGAVEDQGVDVFYEKYLNVFRAGGVVIKGLEANVVPRRAMQQEPFLEEYQFVPYLDDESAGRQREAAVREYVEVCSSVARRVLESCGKNKVQISDVMNRFREAPEHVLHKYLESLAENHGLLRVLASVQNEAESSGGSLVTTVQSALAAHKEDLERDLLNTALLKEDPLRHLLDVVVENTGVKKLKVLEMAADAGPLLLAPRVSALLALSHILLKTDLTIAHPQPDVLTEEQVPEGAKKIAWDVASPPQTTLAEADLLLARNAASSEALEALTDALAAQSREGGFVLLSLRTALTPAEMFLSTVGKVPLRVHSRDFVEAAFRERGFRLVGLRSNNLSALLLFRKGSAMPASAEKQALIRVGSGGFDWVEEIKAKVTEYQERPAGENVWLVAEDVGTSGVVGLTNCLRQETGGDHIRWAVHVAEANGSGSVQTSERGFG</sequence>
<evidence type="ECO:0000313" key="1">
    <source>
        <dbReference type="EMBL" id="KAG0421513.1"/>
    </source>
</evidence>